<accession>A0ABR3JX10</accession>
<name>A0ABR3JX10_9AGAR</name>
<keyword evidence="3" id="KW-1185">Reference proteome</keyword>
<reference evidence="3" key="1">
    <citation type="submission" date="2024-06" db="EMBL/GenBank/DDBJ databases">
        <title>Multi-omics analyses provide insights into the biosynthesis of the anticancer antibiotic pleurotin in Hohenbuehelia grisea.</title>
        <authorList>
            <person name="Weaver J.A."/>
            <person name="Alberti F."/>
        </authorList>
    </citation>
    <scope>NUCLEOTIDE SEQUENCE [LARGE SCALE GENOMIC DNA]</scope>
    <source>
        <strain evidence="3">T-177</strain>
    </source>
</reference>
<evidence type="ECO:0000313" key="3">
    <source>
        <dbReference type="Proteomes" id="UP001556367"/>
    </source>
</evidence>
<proteinExistence type="predicted"/>
<dbReference type="EMBL" id="JASNQZ010000002">
    <property type="protein sequence ID" value="KAL0959651.1"/>
    <property type="molecule type" value="Genomic_DNA"/>
</dbReference>
<evidence type="ECO:0000313" key="2">
    <source>
        <dbReference type="EMBL" id="KAL0959651.1"/>
    </source>
</evidence>
<dbReference type="Proteomes" id="UP001556367">
    <property type="component" value="Unassembled WGS sequence"/>
</dbReference>
<gene>
    <name evidence="2" type="ORF">HGRIS_011352</name>
</gene>
<sequence length="77" mass="8373">MPLPAAIPSVSTPLTPPQPDRNFPINTRVYFWASPGEVMYGTVDSADHASDGSLILKVRDDQGKLCSFPEEALTKVE</sequence>
<comment type="caution">
    <text evidence="2">The sequence shown here is derived from an EMBL/GenBank/DDBJ whole genome shotgun (WGS) entry which is preliminary data.</text>
</comment>
<feature type="region of interest" description="Disordered" evidence="1">
    <location>
        <begin position="1"/>
        <end position="21"/>
    </location>
</feature>
<evidence type="ECO:0000256" key="1">
    <source>
        <dbReference type="SAM" id="MobiDB-lite"/>
    </source>
</evidence>
<protein>
    <submittedName>
        <fullName evidence="2">Uncharacterized protein</fullName>
    </submittedName>
</protein>
<organism evidence="2 3">
    <name type="scientific">Hohenbuehelia grisea</name>
    <dbReference type="NCBI Taxonomy" id="104357"/>
    <lineage>
        <taxon>Eukaryota</taxon>
        <taxon>Fungi</taxon>
        <taxon>Dikarya</taxon>
        <taxon>Basidiomycota</taxon>
        <taxon>Agaricomycotina</taxon>
        <taxon>Agaricomycetes</taxon>
        <taxon>Agaricomycetidae</taxon>
        <taxon>Agaricales</taxon>
        <taxon>Pleurotineae</taxon>
        <taxon>Pleurotaceae</taxon>
        <taxon>Hohenbuehelia</taxon>
    </lineage>
</organism>